<keyword evidence="4" id="KW-0479">Metal-binding</keyword>
<sequence>MVSLWWGQTPLDELIEKATSELLPAHQEDVALQFMISDQIRSKKVNAKDAMRSLHKRLQHKNPNVQMATLSLTDTCVKNGGDQFVREIASREFMEGISSIVHSSSTDYNVRIRTLAILQTWAIAAKNTPSLSYLTDTYNLFRAEGVSFPEVQEPVNSFLLETIAPPEWTDSDVCERCRTPFTLTNRKHHCRNCGGTFCQECSSKSLPLPHMAIDEAVRVCYGCYIKLKLSRVAKKNGPLPPYPGAPQQSAAAQAAPSLVRTPTTPNHSQPTTTKTTANNNNNNINDDDTQFEEDLKKALELSKIDAEQTSGYGGYNSPSPYNKVESNKTAEWEQRSFSVNNNEQQHSEGREDEEDPELAAAIAASLKDMEDAQKSTFEYYTNQKAPTITTTNNAPTNATTGVKGDELTPVEMENIELFSLLMHRINDSGNTIGDDNQINRLYTQIGTLQPKLVKNLDEASQKYQKFAELHEKLNMSVKKYDQLLQQRVANSYNRGTFSSTGTQNYAAAQYPTTPTSPIQQQSVSSLYPTMQPPTNNYPSTYTTSNHNGAPNAPSVLYPYQTEQPQQYGYVGSPAPNQQQQSVQPPITQNIPQPQYTHQQSQQFQQPYPQLSQQSQQPQQSMYPSVPNHTPTPPSSQPQQPVQQSKPIEEAPLIDL</sequence>
<feature type="region of interest" description="Disordered" evidence="11">
    <location>
        <begin position="508"/>
        <end position="655"/>
    </location>
</feature>
<feature type="compositionally biased region" description="Low complexity" evidence="11">
    <location>
        <begin position="573"/>
        <end position="626"/>
    </location>
</feature>
<dbReference type="GO" id="GO:0043328">
    <property type="term" value="P:protein transport to vacuole involved in ubiquitin-dependent protein catabolic process via the multivesicular body sorting pathway"/>
    <property type="evidence" value="ECO:0007669"/>
    <property type="project" value="TreeGrafter"/>
</dbReference>
<name>A0A8H7S319_9FUNG</name>
<evidence type="ECO:0000256" key="10">
    <source>
        <dbReference type="PROSITE-ProRule" id="PRU00091"/>
    </source>
</evidence>
<feature type="compositionally biased region" description="Low complexity" evidence="11">
    <location>
        <begin position="532"/>
        <end position="545"/>
    </location>
</feature>
<feature type="compositionally biased region" description="Low complexity" evidence="11">
    <location>
        <begin position="271"/>
        <end position="284"/>
    </location>
</feature>
<organism evidence="14 15">
    <name type="scientific">Circinella minor</name>
    <dbReference type="NCBI Taxonomy" id="1195481"/>
    <lineage>
        <taxon>Eukaryota</taxon>
        <taxon>Fungi</taxon>
        <taxon>Fungi incertae sedis</taxon>
        <taxon>Mucoromycota</taxon>
        <taxon>Mucoromycotina</taxon>
        <taxon>Mucoromycetes</taxon>
        <taxon>Mucorales</taxon>
        <taxon>Lichtheimiaceae</taxon>
        <taxon>Circinella</taxon>
    </lineage>
</organism>
<feature type="region of interest" description="Disordered" evidence="11">
    <location>
        <begin position="238"/>
        <end position="288"/>
    </location>
</feature>
<keyword evidence="8" id="KW-0862">Zinc</keyword>
<comment type="similarity">
    <text evidence="2">Belongs to the VPS27 family.</text>
</comment>
<dbReference type="InterPro" id="IPR000306">
    <property type="entry name" value="Znf_FYVE"/>
</dbReference>
<feature type="domain" description="FYVE-type" evidence="12">
    <location>
        <begin position="168"/>
        <end position="228"/>
    </location>
</feature>
<dbReference type="SMART" id="SM00726">
    <property type="entry name" value="UIM"/>
    <property type="match status" value="2"/>
</dbReference>
<feature type="domain" description="VHS" evidence="13">
    <location>
        <begin position="27"/>
        <end position="149"/>
    </location>
</feature>
<evidence type="ECO:0000256" key="8">
    <source>
        <dbReference type="ARBA" id="ARBA00022833"/>
    </source>
</evidence>
<dbReference type="EMBL" id="JAEPRB010000127">
    <property type="protein sequence ID" value="KAG2220857.1"/>
    <property type="molecule type" value="Genomic_DNA"/>
</dbReference>
<dbReference type="Proteomes" id="UP000646827">
    <property type="component" value="Unassembled WGS sequence"/>
</dbReference>
<dbReference type="GO" id="GO:0006623">
    <property type="term" value="P:protein targeting to vacuole"/>
    <property type="evidence" value="ECO:0007669"/>
    <property type="project" value="TreeGrafter"/>
</dbReference>
<evidence type="ECO:0000313" key="15">
    <source>
        <dbReference type="Proteomes" id="UP000646827"/>
    </source>
</evidence>
<dbReference type="OrthoDB" id="957735at2759"/>
<dbReference type="Gene3D" id="1.20.5.1940">
    <property type="match status" value="1"/>
</dbReference>
<dbReference type="InterPro" id="IPR011011">
    <property type="entry name" value="Znf_FYVE_PHD"/>
</dbReference>
<dbReference type="Gene3D" id="1.25.40.90">
    <property type="match status" value="1"/>
</dbReference>
<dbReference type="InterPro" id="IPR002014">
    <property type="entry name" value="VHS_dom"/>
</dbReference>
<dbReference type="InterPro" id="IPR049425">
    <property type="entry name" value="Vps27_GAT-like"/>
</dbReference>
<keyword evidence="7 10" id="KW-0863">Zinc-finger</keyword>
<feature type="compositionally biased region" description="Basic and acidic residues" evidence="11">
    <location>
        <begin position="325"/>
        <end position="334"/>
    </location>
</feature>
<keyword evidence="9" id="KW-0472">Membrane</keyword>
<reference evidence="14 15" key="1">
    <citation type="submission" date="2020-12" db="EMBL/GenBank/DDBJ databases">
        <title>Metabolic potential, ecology and presence of endohyphal bacteria is reflected in genomic diversity of Mucoromycotina.</title>
        <authorList>
            <person name="Muszewska A."/>
            <person name="Okrasinska A."/>
            <person name="Steczkiewicz K."/>
            <person name="Drgas O."/>
            <person name="Orlowska M."/>
            <person name="Perlinska-Lenart U."/>
            <person name="Aleksandrzak-Piekarczyk T."/>
            <person name="Szatraj K."/>
            <person name="Zielenkiewicz U."/>
            <person name="Pilsyk S."/>
            <person name="Malc E."/>
            <person name="Mieczkowski P."/>
            <person name="Kruszewska J.S."/>
            <person name="Biernat P."/>
            <person name="Pawlowska J."/>
        </authorList>
    </citation>
    <scope>NUCLEOTIDE SEQUENCE [LARGE SCALE GENOMIC DNA]</scope>
    <source>
        <strain evidence="14 15">CBS 142.35</strain>
    </source>
</reference>
<dbReference type="SMART" id="SM00288">
    <property type="entry name" value="VHS"/>
    <property type="match status" value="1"/>
</dbReference>
<dbReference type="PROSITE" id="PS50330">
    <property type="entry name" value="UIM"/>
    <property type="match status" value="2"/>
</dbReference>
<dbReference type="Gene3D" id="3.30.40.10">
    <property type="entry name" value="Zinc/RING finger domain, C3HC4 (zinc finger)"/>
    <property type="match status" value="1"/>
</dbReference>
<evidence type="ECO:0000256" key="2">
    <source>
        <dbReference type="ARBA" id="ARBA00008597"/>
    </source>
</evidence>
<keyword evidence="15" id="KW-1185">Reference proteome</keyword>
<dbReference type="PROSITE" id="PS50178">
    <property type="entry name" value="ZF_FYVE"/>
    <property type="match status" value="1"/>
</dbReference>
<evidence type="ECO:0000256" key="11">
    <source>
        <dbReference type="SAM" id="MobiDB-lite"/>
    </source>
</evidence>
<dbReference type="Pfam" id="PF21356">
    <property type="entry name" value="Vps27_GAT-like"/>
    <property type="match status" value="1"/>
</dbReference>
<dbReference type="GO" id="GO:0043130">
    <property type="term" value="F:ubiquitin binding"/>
    <property type="evidence" value="ECO:0007669"/>
    <property type="project" value="InterPro"/>
</dbReference>
<feature type="compositionally biased region" description="Polar residues" evidence="11">
    <location>
        <begin position="260"/>
        <end position="270"/>
    </location>
</feature>
<evidence type="ECO:0000259" key="12">
    <source>
        <dbReference type="PROSITE" id="PS50178"/>
    </source>
</evidence>
<comment type="caution">
    <text evidence="14">The sequence shown here is derived from an EMBL/GenBank/DDBJ whole genome shotgun (WGS) entry which is preliminary data.</text>
</comment>
<keyword evidence="5" id="KW-0677">Repeat</keyword>
<protein>
    <recommendedName>
        <fullName evidence="3">Vacuolar protein sorting-associated protein 27</fullName>
    </recommendedName>
</protein>
<feature type="compositionally biased region" description="Polar residues" evidence="11">
    <location>
        <begin position="335"/>
        <end position="344"/>
    </location>
</feature>
<dbReference type="Pfam" id="PF00790">
    <property type="entry name" value="VHS"/>
    <property type="match status" value="1"/>
</dbReference>
<evidence type="ECO:0000256" key="3">
    <source>
        <dbReference type="ARBA" id="ARBA00017753"/>
    </source>
</evidence>
<dbReference type="SUPFAM" id="SSF57903">
    <property type="entry name" value="FYVE/PHD zinc finger"/>
    <property type="match status" value="1"/>
</dbReference>
<dbReference type="CDD" id="cd16979">
    <property type="entry name" value="VHS_Vps27"/>
    <property type="match status" value="1"/>
</dbReference>
<dbReference type="InterPro" id="IPR003903">
    <property type="entry name" value="UIM_dom"/>
</dbReference>
<comment type="subcellular location">
    <subcellularLocation>
        <location evidence="1">Endosome membrane</location>
        <topology evidence="1">Peripheral membrane protein</topology>
        <orientation evidence="1">Cytoplasmic side</orientation>
    </subcellularLocation>
</comment>
<dbReference type="SUPFAM" id="SSF48464">
    <property type="entry name" value="ENTH/VHS domain"/>
    <property type="match status" value="1"/>
</dbReference>
<feature type="region of interest" description="Disordered" evidence="11">
    <location>
        <begin position="308"/>
        <end position="356"/>
    </location>
</feature>
<evidence type="ECO:0000256" key="9">
    <source>
        <dbReference type="ARBA" id="ARBA00023136"/>
    </source>
</evidence>
<dbReference type="GO" id="GO:0032266">
    <property type="term" value="F:phosphatidylinositol-3-phosphate binding"/>
    <property type="evidence" value="ECO:0007669"/>
    <property type="project" value="TreeGrafter"/>
</dbReference>
<feature type="compositionally biased region" description="Polar residues" evidence="11">
    <location>
        <begin position="508"/>
        <end position="528"/>
    </location>
</feature>
<keyword evidence="6" id="KW-0967">Endosome</keyword>
<evidence type="ECO:0000256" key="5">
    <source>
        <dbReference type="ARBA" id="ARBA00022737"/>
    </source>
</evidence>
<proteinExistence type="inferred from homology"/>
<dbReference type="InterPro" id="IPR013083">
    <property type="entry name" value="Znf_RING/FYVE/PHD"/>
</dbReference>
<dbReference type="SMART" id="SM00064">
    <property type="entry name" value="FYVE"/>
    <property type="match status" value="1"/>
</dbReference>
<evidence type="ECO:0000256" key="4">
    <source>
        <dbReference type="ARBA" id="ARBA00022723"/>
    </source>
</evidence>
<dbReference type="InterPro" id="IPR017455">
    <property type="entry name" value="Znf_FYVE-rel"/>
</dbReference>
<evidence type="ECO:0000256" key="7">
    <source>
        <dbReference type="ARBA" id="ARBA00022771"/>
    </source>
</evidence>
<gene>
    <name evidence="14" type="ORF">INT45_010919</name>
</gene>
<dbReference type="Pfam" id="PF01363">
    <property type="entry name" value="FYVE"/>
    <property type="match status" value="1"/>
</dbReference>
<dbReference type="PANTHER" id="PTHR47794:SF1">
    <property type="entry name" value="VACUOLAR PROTEIN SORTING-ASSOCIATED PROTEIN 27"/>
    <property type="match status" value="1"/>
</dbReference>
<evidence type="ECO:0000313" key="14">
    <source>
        <dbReference type="EMBL" id="KAG2220857.1"/>
    </source>
</evidence>
<dbReference type="GO" id="GO:0010008">
    <property type="term" value="C:endosome membrane"/>
    <property type="evidence" value="ECO:0007669"/>
    <property type="project" value="UniProtKB-SubCell"/>
</dbReference>
<dbReference type="AlphaFoldDB" id="A0A8H7S319"/>
<dbReference type="GO" id="GO:0033565">
    <property type="term" value="C:ESCRT-0 complex"/>
    <property type="evidence" value="ECO:0007669"/>
    <property type="project" value="TreeGrafter"/>
</dbReference>
<feature type="compositionally biased region" description="Low complexity" evidence="11">
    <location>
        <begin position="245"/>
        <end position="256"/>
    </location>
</feature>
<evidence type="ECO:0000256" key="1">
    <source>
        <dbReference type="ARBA" id="ARBA00004125"/>
    </source>
</evidence>
<dbReference type="Gene3D" id="6.10.140.100">
    <property type="match status" value="1"/>
</dbReference>
<evidence type="ECO:0000256" key="6">
    <source>
        <dbReference type="ARBA" id="ARBA00022753"/>
    </source>
</evidence>
<evidence type="ECO:0000259" key="13">
    <source>
        <dbReference type="PROSITE" id="PS50179"/>
    </source>
</evidence>
<dbReference type="PANTHER" id="PTHR47794">
    <property type="entry name" value="VACUOLAR PROTEIN SORTING-ASSOCIATED PROTEIN 27"/>
    <property type="match status" value="1"/>
</dbReference>
<dbReference type="PROSITE" id="PS50179">
    <property type="entry name" value="VHS"/>
    <property type="match status" value="1"/>
</dbReference>
<accession>A0A8H7S319</accession>
<dbReference type="InterPro" id="IPR008942">
    <property type="entry name" value="ENTH_VHS"/>
</dbReference>
<dbReference type="GO" id="GO:0008270">
    <property type="term" value="F:zinc ion binding"/>
    <property type="evidence" value="ECO:0007669"/>
    <property type="project" value="UniProtKB-KW"/>
</dbReference>